<name>A0A7R9FTQ8_9CRUS</name>
<dbReference type="NCBIfam" id="TIGR00482">
    <property type="entry name" value="nicotinate (nicotinamide) nucleotide adenylyltransferase"/>
    <property type="match status" value="1"/>
</dbReference>
<dbReference type="Pfam" id="PF01467">
    <property type="entry name" value="CTP_transf_like"/>
    <property type="match status" value="1"/>
</dbReference>
<dbReference type="CDD" id="cd07079">
    <property type="entry name" value="ALDH_F18-19_ProA-GPR"/>
    <property type="match status" value="1"/>
</dbReference>
<dbReference type="PANTHER" id="PTHR11063">
    <property type="entry name" value="GLUTAMATE SEMIALDEHYDE DEHYDROGENASE"/>
    <property type="match status" value="1"/>
</dbReference>
<evidence type="ECO:0000259" key="19">
    <source>
        <dbReference type="Pfam" id="PF00171"/>
    </source>
</evidence>
<dbReference type="GO" id="GO:0055129">
    <property type="term" value="P:L-proline biosynthetic process"/>
    <property type="evidence" value="ECO:0007669"/>
    <property type="project" value="UniProtKB-UniPathway"/>
</dbReference>
<evidence type="ECO:0000313" key="21">
    <source>
        <dbReference type="EMBL" id="CAD7254606.1"/>
    </source>
</evidence>
<evidence type="ECO:0000256" key="16">
    <source>
        <dbReference type="ARBA" id="ARBA00060997"/>
    </source>
</evidence>
<dbReference type="InterPro" id="IPR000965">
    <property type="entry name" value="GPR_dom"/>
</dbReference>
<dbReference type="PROSITE" id="PS01223">
    <property type="entry name" value="PROA"/>
    <property type="match status" value="1"/>
</dbReference>
<evidence type="ECO:0000256" key="6">
    <source>
        <dbReference type="ARBA" id="ARBA00022650"/>
    </source>
</evidence>
<keyword evidence="11" id="KW-0521">NADP</keyword>
<accession>A0A7R9FTQ8</accession>
<evidence type="ECO:0000256" key="14">
    <source>
        <dbReference type="ARBA" id="ARBA00049024"/>
    </source>
</evidence>
<dbReference type="EC" id="1.2.1.41" evidence="3"/>
<dbReference type="InterPro" id="IPR016163">
    <property type="entry name" value="Ald_DH_C"/>
</dbReference>
<dbReference type="InterPro" id="IPR014729">
    <property type="entry name" value="Rossmann-like_a/b/a_fold"/>
</dbReference>
<sequence>MDKNTMNIQTYMQNIGLQARKASRAMASADTIQKNNALNAIAKAILREKDVLLAANKLDLDAARANGLEPAMLDRLAISEKTIASMAEGLQQIATLPDPIGEMSNFKYRPSGIQIGQMRVPLGVIGIIYEARPNVTVDAAGLCIKSGNAAILRGGSEAIHCNQALAKLVHEGLAAAGLPKSAVQVVETTDRAAVGELITMKQYVDVIVPRGGKGLIERISNDARIPVIKHLDGNCHVYVDDDADFDKALRVLENSKTQRLGTCNTAESLLIARSVAKEMLPKLADMLTKHGIEIRGCAETCALVKQAKPATEEDYYTEYLAAIISCKVVTGLDEAIAHINQHSSQHTEAIVTENYTKARRFLREVDSSSVMVNASTRFADGFEYGLGAEIGISTDKLHARGPVGLEGLTSLKYHRAVMVQIAIANNPLFKLDKRELLRTGASYTFDTLVSLREELGMQASITLFMGNDAFTKLNTWHRWQELLTLSHICLVARPSKPNQPTERLSKGLESYLQEHYTELSDELTQHANGLITMQHITALDISSTAIREALKQQHSMRYLLPDNVLSYIQEHQLYI</sequence>
<evidence type="ECO:0000256" key="3">
    <source>
        <dbReference type="ARBA" id="ARBA00013002"/>
    </source>
</evidence>
<dbReference type="Pfam" id="PF00171">
    <property type="entry name" value="Aldedh"/>
    <property type="match status" value="1"/>
</dbReference>
<dbReference type="UniPathway" id="UPA00098">
    <property type="reaction ID" value="UER00360"/>
</dbReference>
<keyword evidence="10" id="KW-0067">ATP-binding</keyword>
<keyword evidence="6" id="KW-0641">Proline biosynthesis</keyword>
<comment type="function">
    <text evidence="15">Catalyzes the NADPH dependent reduction of L-gamma-glutamyl 5-phosphate into L-glutamate 5-semialdehyde and phosphate. The product spontaneously undergoes cyclization to form 1-pyrroline-5-carboxylate.</text>
</comment>
<evidence type="ECO:0000256" key="8">
    <source>
        <dbReference type="ARBA" id="ARBA00022695"/>
    </source>
</evidence>
<evidence type="ECO:0000256" key="11">
    <source>
        <dbReference type="ARBA" id="ARBA00022857"/>
    </source>
</evidence>
<feature type="domain" description="Aldehyde dehydrogenase" evidence="19">
    <location>
        <begin position="18"/>
        <end position="289"/>
    </location>
</feature>
<dbReference type="Proteomes" id="UP000677054">
    <property type="component" value="Unassembled WGS sequence"/>
</dbReference>
<comment type="pathway">
    <text evidence="1">Cofactor biosynthesis; NAD(+) biosynthesis.</text>
</comment>
<evidence type="ECO:0000256" key="9">
    <source>
        <dbReference type="ARBA" id="ARBA00022741"/>
    </source>
</evidence>
<dbReference type="HAMAP" id="MF_00412">
    <property type="entry name" value="ProA"/>
    <property type="match status" value="1"/>
</dbReference>
<feature type="non-terminal residue" evidence="21">
    <location>
        <position position="1"/>
    </location>
</feature>
<dbReference type="SUPFAM" id="SSF52374">
    <property type="entry name" value="Nucleotidylyl transferase"/>
    <property type="match status" value="1"/>
</dbReference>
<evidence type="ECO:0000256" key="18">
    <source>
        <dbReference type="ARBA" id="ARBA00077451"/>
    </source>
</evidence>
<evidence type="ECO:0000256" key="2">
    <source>
        <dbReference type="ARBA" id="ARBA00004985"/>
    </source>
</evidence>
<dbReference type="AlphaFoldDB" id="A0A7R9FTQ8"/>
<keyword evidence="7" id="KW-0808">Transferase</keyword>
<dbReference type="EMBL" id="LR910340">
    <property type="protein sequence ID" value="CAD7254606.1"/>
    <property type="molecule type" value="Genomic_DNA"/>
</dbReference>
<evidence type="ECO:0000259" key="20">
    <source>
        <dbReference type="Pfam" id="PF01467"/>
    </source>
</evidence>
<dbReference type="Gene3D" id="3.40.50.620">
    <property type="entry name" value="HUPs"/>
    <property type="match status" value="1"/>
</dbReference>
<dbReference type="OrthoDB" id="1934954at2759"/>
<evidence type="ECO:0000313" key="22">
    <source>
        <dbReference type="Proteomes" id="UP000677054"/>
    </source>
</evidence>
<keyword evidence="12" id="KW-0560">Oxidoreductase</keyword>
<dbReference type="Gene3D" id="3.40.309.10">
    <property type="entry name" value="Aldehyde Dehydrogenase, Chain A, domain 2"/>
    <property type="match status" value="1"/>
</dbReference>
<dbReference type="GO" id="GO:0009435">
    <property type="term" value="P:NAD+ biosynthetic process"/>
    <property type="evidence" value="ECO:0007669"/>
    <property type="project" value="UniProtKB-UniPathway"/>
</dbReference>
<dbReference type="FunFam" id="3.40.309.10:FF:000006">
    <property type="entry name" value="Gamma-glutamyl phosphate reductase"/>
    <property type="match status" value="1"/>
</dbReference>
<keyword evidence="9" id="KW-0547">Nucleotide-binding</keyword>
<evidence type="ECO:0000256" key="13">
    <source>
        <dbReference type="ARBA" id="ARBA00023027"/>
    </source>
</evidence>
<feature type="domain" description="Cytidyltransferase-like" evidence="20">
    <location>
        <begin position="413"/>
        <end position="548"/>
    </location>
</feature>
<dbReference type="NCBIfam" id="NF001221">
    <property type="entry name" value="PRK00197.1"/>
    <property type="match status" value="1"/>
</dbReference>
<dbReference type="EMBL" id="CAJPEV010010822">
    <property type="protein sequence ID" value="CAG0906099.1"/>
    <property type="molecule type" value="Genomic_DNA"/>
</dbReference>
<keyword evidence="13" id="KW-0520">NAD</keyword>
<evidence type="ECO:0000256" key="4">
    <source>
        <dbReference type="ARBA" id="ARBA00022605"/>
    </source>
</evidence>
<comment type="catalytic activity">
    <reaction evidence="14">
        <text>L-glutamate 5-semialdehyde + phosphate + NADP(+) = L-glutamyl 5-phosphate + NADPH + H(+)</text>
        <dbReference type="Rhea" id="RHEA:19541"/>
        <dbReference type="ChEBI" id="CHEBI:15378"/>
        <dbReference type="ChEBI" id="CHEBI:43474"/>
        <dbReference type="ChEBI" id="CHEBI:57783"/>
        <dbReference type="ChEBI" id="CHEBI:58066"/>
        <dbReference type="ChEBI" id="CHEBI:58274"/>
        <dbReference type="ChEBI" id="CHEBI:58349"/>
        <dbReference type="EC" id="1.2.1.41"/>
    </reaction>
</comment>
<gene>
    <name evidence="21" type="ORF">DSTB1V02_LOCUS14352</name>
</gene>
<proteinExistence type="inferred from homology"/>
<comment type="similarity">
    <text evidence="16">Belongs to the gamma-glutamyl phosphate reductase family.</text>
</comment>
<dbReference type="InterPro" id="IPR016161">
    <property type="entry name" value="Ald_DH/histidinol_DH"/>
</dbReference>
<keyword evidence="22" id="KW-1185">Reference proteome</keyword>
<evidence type="ECO:0000256" key="5">
    <source>
        <dbReference type="ARBA" id="ARBA00022642"/>
    </source>
</evidence>
<dbReference type="InterPro" id="IPR016162">
    <property type="entry name" value="Ald_DH_N"/>
</dbReference>
<dbReference type="GO" id="GO:0070566">
    <property type="term" value="F:adenylyltransferase activity"/>
    <property type="evidence" value="ECO:0007669"/>
    <property type="project" value="UniProtKB-ARBA"/>
</dbReference>
<dbReference type="CDD" id="cd02165">
    <property type="entry name" value="NMNAT"/>
    <property type="match status" value="1"/>
</dbReference>
<dbReference type="InterPro" id="IPR015590">
    <property type="entry name" value="Aldehyde_DH_dom"/>
</dbReference>
<keyword evidence="4" id="KW-0028">Amino-acid biosynthesis</keyword>
<evidence type="ECO:0000256" key="12">
    <source>
        <dbReference type="ARBA" id="ARBA00023002"/>
    </source>
</evidence>
<dbReference type="GO" id="GO:0005524">
    <property type="term" value="F:ATP binding"/>
    <property type="evidence" value="ECO:0007669"/>
    <property type="project" value="UniProtKB-KW"/>
</dbReference>
<dbReference type="PANTHER" id="PTHR11063:SF8">
    <property type="entry name" value="DELTA-1-PYRROLINE-5-CARBOXYLATE SYNTHASE"/>
    <property type="match status" value="1"/>
</dbReference>
<dbReference type="NCBIfam" id="TIGR00407">
    <property type="entry name" value="proA"/>
    <property type="match status" value="1"/>
</dbReference>
<dbReference type="UniPathway" id="UPA00253">
    <property type="reaction ID" value="UER00600"/>
</dbReference>
<evidence type="ECO:0000256" key="7">
    <source>
        <dbReference type="ARBA" id="ARBA00022679"/>
    </source>
</evidence>
<comment type="pathway">
    <text evidence="2">Amino-acid biosynthesis; L-proline biosynthesis; L-glutamate 5-semialdehyde from L-glutamate: step 2/2.</text>
</comment>
<dbReference type="InterPro" id="IPR005248">
    <property type="entry name" value="NadD/NMNAT"/>
</dbReference>
<dbReference type="Gene3D" id="3.40.605.10">
    <property type="entry name" value="Aldehyde Dehydrogenase, Chain A, domain 1"/>
    <property type="match status" value="1"/>
</dbReference>
<keyword evidence="8" id="KW-0548">Nucleotidyltransferase</keyword>
<dbReference type="InterPro" id="IPR020593">
    <property type="entry name" value="G-glutamylP_reductase_CS"/>
</dbReference>
<evidence type="ECO:0000256" key="1">
    <source>
        <dbReference type="ARBA" id="ARBA00004790"/>
    </source>
</evidence>
<organism evidence="21">
    <name type="scientific">Darwinula stevensoni</name>
    <dbReference type="NCBI Taxonomy" id="69355"/>
    <lineage>
        <taxon>Eukaryota</taxon>
        <taxon>Metazoa</taxon>
        <taxon>Ecdysozoa</taxon>
        <taxon>Arthropoda</taxon>
        <taxon>Crustacea</taxon>
        <taxon>Oligostraca</taxon>
        <taxon>Ostracoda</taxon>
        <taxon>Podocopa</taxon>
        <taxon>Podocopida</taxon>
        <taxon>Darwinulocopina</taxon>
        <taxon>Darwinuloidea</taxon>
        <taxon>Darwinulidae</taxon>
        <taxon>Darwinula</taxon>
    </lineage>
</organism>
<evidence type="ECO:0000256" key="15">
    <source>
        <dbReference type="ARBA" id="ARBA00059423"/>
    </source>
</evidence>
<evidence type="ECO:0000256" key="17">
    <source>
        <dbReference type="ARBA" id="ARBA00075718"/>
    </source>
</evidence>
<protein>
    <recommendedName>
        <fullName evidence="3">glutamate-5-semialdehyde dehydrogenase</fullName>
        <ecNumber evidence="3">1.2.1.41</ecNumber>
    </recommendedName>
    <alternativeName>
        <fullName evidence="18">Glutamate-5-semialdehyde dehydrogenase</fullName>
    </alternativeName>
    <alternativeName>
        <fullName evidence="17">Glutamyl-gamma-semialdehyde dehydrogenase</fullName>
    </alternativeName>
</protein>
<reference evidence="21" key="1">
    <citation type="submission" date="2020-11" db="EMBL/GenBank/DDBJ databases">
        <authorList>
            <person name="Tran Van P."/>
        </authorList>
    </citation>
    <scope>NUCLEOTIDE SEQUENCE</scope>
</reference>
<keyword evidence="5" id="KW-0662">Pyridine nucleotide biosynthesis</keyword>
<evidence type="ECO:0000256" key="10">
    <source>
        <dbReference type="ARBA" id="ARBA00022840"/>
    </source>
</evidence>
<dbReference type="InterPro" id="IPR004821">
    <property type="entry name" value="Cyt_trans-like"/>
</dbReference>
<dbReference type="SUPFAM" id="SSF53720">
    <property type="entry name" value="ALDH-like"/>
    <property type="match status" value="1"/>
</dbReference>
<dbReference type="GO" id="GO:0004350">
    <property type="term" value="F:glutamate-5-semialdehyde dehydrogenase activity"/>
    <property type="evidence" value="ECO:0007669"/>
    <property type="project" value="UniProtKB-EC"/>
</dbReference>